<dbReference type="EMBL" id="KI630456">
    <property type="protein sequence ID" value="EYU39121.1"/>
    <property type="molecule type" value="Genomic_DNA"/>
</dbReference>
<reference evidence="1 2" key="1">
    <citation type="journal article" date="2013" name="Proc. Natl. Acad. Sci. U.S.A.">
        <title>Fine-scale variation in meiotic recombination in Mimulus inferred from population shotgun sequencing.</title>
        <authorList>
            <person name="Hellsten U."/>
            <person name="Wright K.M."/>
            <person name="Jenkins J."/>
            <person name="Shu S."/>
            <person name="Yuan Y."/>
            <person name="Wessler S.R."/>
            <person name="Schmutz J."/>
            <person name="Willis J.H."/>
            <person name="Rokhsar D.S."/>
        </authorList>
    </citation>
    <scope>NUCLEOTIDE SEQUENCE [LARGE SCALE GENOMIC DNA]</scope>
    <source>
        <strain evidence="2">cv. DUN x IM62</strain>
    </source>
</reference>
<dbReference type="Proteomes" id="UP000030748">
    <property type="component" value="Unassembled WGS sequence"/>
</dbReference>
<feature type="non-terminal residue" evidence="1">
    <location>
        <position position="1"/>
    </location>
</feature>
<evidence type="ECO:0000313" key="2">
    <source>
        <dbReference type="Proteomes" id="UP000030748"/>
    </source>
</evidence>
<accession>A0A022RG02</accession>
<dbReference type="AlphaFoldDB" id="A0A022RG02"/>
<gene>
    <name evidence="1" type="ORF">MIMGU_mgv1a0101162mg</name>
</gene>
<sequence length="39" mass="4656">LDQTVLRSKVCKLTARAALRQFFKFRETNRCNAIESRRE</sequence>
<keyword evidence="2" id="KW-1185">Reference proteome</keyword>
<protein>
    <submittedName>
        <fullName evidence="1">Uncharacterized protein</fullName>
    </submittedName>
</protein>
<proteinExistence type="predicted"/>
<name>A0A022RG02_ERYGU</name>
<organism evidence="1 2">
    <name type="scientific">Erythranthe guttata</name>
    <name type="common">Yellow monkey flower</name>
    <name type="synonym">Mimulus guttatus</name>
    <dbReference type="NCBI Taxonomy" id="4155"/>
    <lineage>
        <taxon>Eukaryota</taxon>
        <taxon>Viridiplantae</taxon>
        <taxon>Streptophyta</taxon>
        <taxon>Embryophyta</taxon>
        <taxon>Tracheophyta</taxon>
        <taxon>Spermatophyta</taxon>
        <taxon>Magnoliopsida</taxon>
        <taxon>eudicotyledons</taxon>
        <taxon>Gunneridae</taxon>
        <taxon>Pentapetalae</taxon>
        <taxon>asterids</taxon>
        <taxon>lamiids</taxon>
        <taxon>Lamiales</taxon>
        <taxon>Phrymaceae</taxon>
        <taxon>Erythranthe</taxon>
    </lineage>
</organism>
<evidence type="ECO:0000313" key="1">
    <source>
        <dbReference type="EMBL" id="EYU39121.1"/>
    </source>
</evidence>